<evidence type="ECO:0000259" key="13">
    <source>
        <dbReference type="Pfam" id="PF08263"/>
    </source>
</evidence>
<dbReference type="SUPFAM" id="SSF52047">
    <property type="entry name" value="RNI-like"/>
    <property type="match status" value="1"/>
</dbReference>
<organism evidence="14 15">
    <name type="scientific">Carex littledalei</name>
    <dbReference type="NCBI Taxonomy" id="544730"/>
    <lineage>
        <taxon>Eukaryota</taxon>
        <taxon>Viridiplantae</taxon>
        <taxon>Streptophyta</taxon>
        <taxon>Embryophyta</taxon>
        <taxon>Tracheophyta</taxon>
        <taxon>Spermatophyta</taxon>
        <taxon>Magnoliopsida</taxon>
        <taxon>Liliopsida</taxon>
        <taxon>Poales</taxon>
        <taxon>Cyperaceae</taxon>
        <taxon>Cyperoideae</taxon>
        <taxon>Cariceae</taxon>
        <taxon>Carex</taxon>
        <taxon>Carex subgen. Euthyceras</taxon>
    </lineage>
</organism>
<evidence type="ECO:0000256" key="7">
    <source>
        <dbReference type="ARBA" id="ARBA00022737"/>
    </source>
</evidence>
<dbReference type="AlphaFoldDB" id="A0A833VGL8"/>
<dbReference type="PANTHER" id="PTHR48061">
    <property type="entry name" value="LEUCINE-RICH REPEAT RECEPTOR PROTEIN KINASE EMS1-LIKE-RELATED"/>
    <property type="match status" value="1"/>
</dbReference>
<evidence type="ECO:0000313" key="14">
    <source>
        <dbReference type="EMBL" id="KAF3325395.1"/>
    </source>
</evidence>
<evidence type="ECO:0000313" key="15">
    <source>
        <dbReference type="Proteomes" id="UP000623129"/>
    </source>
</evidence>
<dbReference type="Pfam" id="PF08263">
    <property type="entry name" value="LRRNT_2"/>
    <property type="match status" value="1"/>
</dbReference>
<dbReference type="InterPro" id="IPR013210">
    <property type="entry name" value="LRR_N_plant-typ"/>
</dbReference>
<comment type="subcellular location">
    <subcellularLocation>
        <location evidence="1">Cell membrane</location>
        <topology evidence="1">Single-pass type I membrane protein</topology>
    </subcellularLocation>
</comment>
<feature type="domain" description="Leucine-rich repeat-containing N-terminal plant-type" evidence="13">
    <location>
        <begin position="29"/>
        <end position="66"/>
    </location>
</feature>
<dbReference type="EMBL" id="SWLB01000020">
    <property type="protein sequence ID" value="KAF3325395.1"/>
    <property type="molecule type" value="Genomic_DNA"/>
</dbReference>
<dbReference type="Pfam" id="PF00560">
    <property type="entry name" value="LRR_1"/>
    <property type="match status" value="7"/>
</dbReference>
<evidence type="ECO:0000256" key="8">
    <source>
        <dbReference type="ARBA" id="ARBA00022989"/>
    </source>
</evidence>
<keyword evidence="10" id="KW-0325">Glycoprotein</keyword>
<dbReference type="InterPro" id="IPR046956">
    <property type="entry name" value="RLP23-like"/>
</dbReference>
<feature type="transmembrane region" description="Helical" evidence="11">
    <location>
        <begin position="582"/>
        <end position="605"/>
    </location>
</feature>
<evidence type="ECO:0000256" key="9">
    <source>
        <dbReference type="ARBA" id="ARBA00023136"/>
    </source>
</evidence>
<gene>
    <name evidence="14" type="ORF">FCM35_KLT10466</name>
</gene>
<name>A0A833VGL8_9POAL</name>
<dbReference type="InterPro" id="IPR003591">
    <property type="entry name" value="Leu-rich_rpt_typical-subtyp"/>
</dbReference>
<sequence length="640" mass="70693">MTLVALVSILLVLLSFSINTTTHTHAQCHPDQRHALIQLKQGFNTTELNSWNASTNCCIWDGITCDQQTGMVTAVELSNRSLSGEINPALFHLSSLRYLNLAGNHFNNLILPQTGFERLENLTYLDLSNSGFAGQVPISISSPTITNLNLSHNFFTKIEGDAHFISLSRLKVLDIHCNRISGHVPLLPLRLHYVDFSSNNFFLLPAHFVSSSVYLSLSNNSLTGDIPLSICNATLLDIRNVLLPNFSIPSLPQVLDLSYNKLTGTIPPCLLQNAALEVLNLRSNKLSGPLSQNISPACKFRTIDLSGNRINGSLPESLMNCNNLEVLDLRNNQIVDSFPFWLGNLKNMRVLVLRSNKFYGNISSMEVKMKTNESFFPTLKVFDLSSNDFRGIIPNIVFEKMKAMATSDALSPLFHGQYGYEYNYQNSITVVWKGGEMEITNSLSIFNSLDLSQNGFSGEIPEVIGHLKSLDGLNLSHNALTGSIPSEFSKLQQLQSLDLSCNKLSGPIPQELTSLHFLSALNLSYNNLVGKIPQVPQLSTFSNASYLGNPGLCGSPLSMQCATTPSNDGFNKDLLSKSSTDIIGLSISIGLGLGVGFASVIWVLISWENGRAWFNFIVDRFYFRQIPWIVLHLRLAIGRK</sequence>
<reference evidence="14" key="1">
    <citation type="submission" date="2020-01" db="EMBL/GenBank/DDBJ databases">
        <title>Genome sequence of Kobresia littledalei, the first chromosome-level genome in the family Cyperaceae.</title>
        <authorList>
            <person name="Qu G."/>
        </authorList>
    </citation>
    <scope>NUCLEOTIDE SEQUENCE</scope>
    <source>
        <strain evidence="14">C.B.Clarke</strain>
        <tissue evidence="14">Leaf</tissue>
    </source>
</reference>
<dbReference type="InterPro" id="IPR001611">
    <property type="entry name" value="Leu-rich_rpt"/>
</dbReference>
<dbReference type="FunFam" id="3.80.10.10:FF:000213">
    <property type="entry name" value="Tyrosine-sulfated glycopeptide receptor 1"/>
    <property type="match status" value="1"/>
</dbReference>
<comment type="caution">
    <text evidence="14">The sequence shown here is derived from an EMBL/GenBank/DDBJ whole genome shotgun (WGS) entry which is preliminary data.</text>
</comment>
<dbReference type="Pfam" id="PF13855">
    <property type="entry name" value="LRR_8"/>
    <property type="match status" value="1"/>
</dbReference>
<keyword evidence="14" id="KW-0675">Receptor</keyword>
<keyword evidence="15" id="KW-1185">Reference proteome</keyword>
<accession>A0A833VGL8</accession>
<keyword evidence="6 12" id="KW-0732">Signal</keyword>
<keyword evidence="9 11" id="KW-0472">Membrane</keyword>
<protein>
    <submittedName>
        <fullName evidence="14">Receptor-like protein 12</fullName>
    </submittedName>
</protein>
<keyword evidence="5 11" id="KW-0812">Transmembrane</keyword>
<evidence type="ECO:0000256" key="5">
    <source>
        <dbReference type="ARBA" id="ARBA00022692"/>
    </source>
</evidence>
<evidence type="ECO:0000256" key="2">
    <source>
        <dbReference type="ARBA" id="ARBA00009592"/>
    </source>
</evidence>
<keyword evidence="7" id="KW-0677">Repeat</keyword>
<dbReference type="Gene3D" id="3.80.10.10">
    <property type="entry name" value="Ribonuclease Inhibitor"/>
    <property type="match status" value="1"/>
</dbReference>
<keyword evidence="3" id="KW-1003">Cell membrane</keyword>
<comment type="similarity">
    <text evidence="2">Belongs to the RLP family.</text>
</comment>
<feature type="signal peptide" evidence="12">
    <location>
        <begin position="1"/>
        <end position="17"/>
    </location>
</feature>
<evidence type="ECO:0000256" key="12">
    <source>
        <dbReference type="SAM" id="SignalP"/>
    </source>
</evidence>
<evidence type="ECO:0000256" key="4">
    <source>
        <dbReference type="ARBA" id="ARBA00022614"/>
    </source>
</evidence>
<dbReference type="InterPro" id="IPR032675">
    <property type="entry name" value="LRR_dom_sf"/>
</dbReference>
<keyword evidence="8 11" id="KW-1133">Transmembrane helix</keyword>
<dbReference type="SUPFAM" id="SSF52058">
    <property type="entry name" value="L domain-like"/>
    <property type="match status" value="1"/>
</dbReference>
<dbReference type="Proteomes" id="UP000623129">
    <property type="component" value="Unassembled WGS sequence"/>
</dbReference>
<evidence type="ECO:0000256" key="6">
    <source>
        <dbReference type="ARBA" id="ARBA00022729"/>
    </source>
</evidence>
<proteinExistence type="inferred from homology"/>
<dbReference type="OrthoDB" id="442066at2759"/>
<evidence type="ECO:0000256" key="11">
    <source>
        <dbReference type="SAM" id="Phobius"/>
    </source>
</evidence>
<keyword evidence="4" id="KW-0433">Leucine-rich repeat</keyword>
<evidence type="ECO:0000256" key="3">
    <source>
        <dbReference type="ARBA" id="ARBA00022475"/>
    </source>
</evidence>
<dbReference type="GO" id="GO:0005886">
    <property type="term" value="C:plasma membrane"/>
    <property type="evidence" value="ECO:0007669"/>
    <property type="project" value="UniProtKB-SubCell"/>
</dbReference>
<dbReference type="PANTHER" id="PTHR48061:SF2">
    <property type="entry name" value="RECEPTOR LIKE PROTEIN 30-LIKE"/>
    <property type="match status" value="1"/>
</dbReference>
<evidence type="ECO:0000256" key="1">
    <source>
        <dbReference type="ARBA" id="ARBA00004251"/>
    </source>
</evidence>
<evidence type="ECO:0000256" key="10">
    <source>
        <dbReference type="ARBA" id="ARBA00023180"/>
    </source>
</evidence>
<dbReference type="SMART" id="SM00369">
    <property type="entry name" value="LRR_TYP"/>
    <property type="match status" value="4"/>
</dbReference>
<feature type="chain" id="PRO_5032477143" evidence="12">
    <location>
        <begin position="18"/>
        <end position="640"/>
    </location>
</feature>